<sequence>MLTKGTRSLLVEPVIQGIGRSTNEMEKTEDFVLLASSIGYAYNDKDRAWIRAVANKFAGENISLGL</sequence>
<dbReference type="Pfam" id="PF11152">
    <property type="entry name" value="CCB2_CCB4"/>
    <property type="match status" value="1"/>
</dbReference>
<name>A0ABQ9LC22_HEVBR</name>
<gene>
    <name evidence="1" type="ORF">P3X46_023756</name>
</gene>
<reference evidence="1" key="1">
    <citation type="journal article" date="2023" name="Plant Biotechnol. J.">
        <title>Chromosome-level wild Hevea brasiliensis genome provides new tools for genomic-assisted breeding and valuable loci to elevate rubber yield.</title>
        <authorList>
            <person name="Cheng H."/>
            <person name="Song X."/>
            <person name="Hu Y."/>
            <person name="Wu T."/>
            <person name="Yang Q."/>
            <person name="An Z."/>
            <person name="Feng S."/>
            <person name="Deng Z."/>
            <person name="Wu W."/>
            <person name="Zeng X."/>
            <person name="Tu M."/>
            <person name="Wang X."/>
            <person name="Huang H."/>
        </authorList>
    </citation>
    <scope>NUCLEOTIDE SEQUENCE</scope>
    <source>
        <strain evidence="1">MT/VB/25A 57/8</strain>
    </source>
</reference>
<organism evidence="1 2">
    <name type="scientific">Hevea brasiliensis</name>
    <name type="common">Para rubber tree</name>
    <name type="synonym">Siphonia brasiliensis</name>
    <dbReference type="NCBI Taxonomy" id="3981"/>
    <lineage>
        <taxon>Eukaryota</taxon>
        <taxon>Viridiplantae</taxon>
        <taxon>Streptophyta</taxon>
        <taxon>Embryophyta</taxon>
        <taxon>Tracheophyta</taxon>
        <taxon>Spermatophyta</taxon>
        <taxon>Magnoliopsida</taxon>
        <taxon>eudicotyledons</taxon>
        <taxon>Gunneridae</taxon>
        <taxon>Pentapetalae</taxon>
        <taxon>rosids</taxon>
        <taxon>fabids</taxon>
        <taxon>Malpighiales</taxon>
        <taxon>Euphorbiaceae</taxon>
        <taxon>Crotonoideae</taxon>
        <taxon>Micrandreae</taxon>
        <taxon>Hevea</taxon>
    </lineage>
</organism>
<keyword evidence="2" id="KW-1185">Reference proteome</keyword>
<proteinExistence type="predicted"/>
<comment type="caution">
    <text evidence="1">The sequence shown here is derived from an EMBL/GenBank/DDBJ whole genome shotgun (WGS) entry which is preliminary data.</text>
</comment>
<dbReference type="InterPro" id="IPR021325">
    <property type="entry name" value="CCB2/CCB4"/>
</dbReference>
<evidence type="ECO:0000313" key="1">
    <source>
        <dbReference type="EMBL" id="KAJ9164148.1"/>
    </source>
</evidence>
<dbReference type="PANTHER" id="PTHR36403">
    <property type="entry name" value="PROTEIN COFACTOR ASSEMBLY OF COMPLEX C SUBUNIT B CCB2, CHLOROPLASTIC"/>
    <property type="match status" value="1"/>
</dbReference>
<dbReference type="InterPro" id="IPR044970">
    <property type="entry name" value="CCB2"/>
</dbReference>
<protein>
    <submittedName>
        <fullName evidence="1">Uncharacterized protein</fullName>
    </submittedName>
</protein>
<dbReference type="Proteomes" id="UP001174677">
    <property type="component" value="Chromosome 13"/>
</dbReference>
<evidence type="ECO:0000313" key="2">
    <source>
        <dbReference type="Proteomes" id="UP001174677"/>
    </source>
</evidence>
<dbReference type="EMBL" id="JARPOI010000013">
    <property type="protein sequence ID" value="KAJ9164148.1"/>
    <property type="molecule type" value="Genomic_DNA"/>
</dbReference>
<dbReference type="PANTHER" id="PTHR36403:SF1">
    <property type="entry name" value="PROTEIN COFACTOR ASSEMBLY OF COMPLEX C SUBUNIT B CCB2, CHLOROPLASTIC"/>
    <property type="match status" value="1"/>
</dbReference>
<accession>A0ABQ9LC22</accession>